<gene>
    <name evidence="1" type="ORF">H3H32_31290</name>
</gene>
<reference evidence="1 2" key="1">
    <citation type="submission" date="2020-07" db="EMBL/GenBank/DDBJ databases">
        <title>Spirosoma foliorum sp. nov., isolated from the leaves on the Nejang mountain Korea, Republic of.</title>
        <authorList>
            <person name="Ho H."/>
            <person name="Lee Y.-J."/>
            <person name="Nurcahyanto D.-A."/>
            <person name="Kim S.-G."/>
        </authorList>
    </citation>
    <scope>NUCLEOTIDE SEQUENCE [LARGE SCALE GENOMIC DNA]</scope>
    <source>
        <strain evidence="1 2">PL0136</strain>
    </source>
</reference>
<dbReference type="AlphaFoldDB" id="A0A7G5GU11"/>
<keyword evidence="2" id="KW-1185">Reference proteome</keyword>
<accession>A0A7G5GU11</accession>
<evidence type="ECO:0000313" key="2">
    <source>
        <dbReference type="Proteomes" id="UP000515369"/>
    </source>
</evidence>
<name>A0A7G5GU11_9BACT</name>
<sequence>MKHPEISQSDYLKLAISYLLDLIERANASIERHRQIQPRNELAIEGFVRVREQYVEQLNQLMATFDLSVNSHAQAA</sequence>
<protein>
    <submittedName>
        <fullName evidence="1">Uncharacterized protein</fullName>
    </submittedName>
</protein>
<dbReference type="RefSeq" id="WP_182459662.1">
    <property type="nucleotide sequence ID" value="NZ_CP059732.1"/>
</dbReference>
<proteinExistence type="predicted"/>
<dbReference type="EMBL" id="CP059732">
    <property type="protein sequence ID" value="QMW02353.1"/>
    <property type="molecule type" value="Genomic_DNA"/>
</dbReference>
<dbReference type="KEGG" id="sfol:H3H32_31290"/>
<organism evidence="1 2">
    <name type="scientific">Spirosoma foliorum</name>
    <dbReference type="NCBI Taxonomy" id="2710596"/>
    <lineage>
        <taxon>Bacteria</taxon>
        <taxon>Pseudomonadati</taxon>
        <taxon>Bacteroidota</taxon>
        <taxon>Cytophagia</taxon>
        <taxon>Cytophagales</taxon>
        <taxon>Cytophagaceae</taxon>
        <taxon>Spirosoma</taxon>
    </lineage>
</organism>
<dbReference type="Proteomes" id="UP000515369">
    <property type="component" value="Chromosome"/>
</dbReference>
<evidence type="ECO:0000313" key="1">
    <source>
        <dbReference type="EMBL" id="QMW02353.1"/>
    </source>
</evidence>